<keyword evidence="2" id="KW-1185">Reference proteome</keyword>
<dbReference type="AlphaFoldDB" id="A0A9W6M9Z7"/>
<comment type="caution">
    <text evidence="1">The sequence shown here is derived from an EMBL/GenBank/DDBJ whole genome shotgun (WGS) entry which is preliminary data.</text>
</comment>
<evidence type="ECO:0000313" key="1">
    <source>
        <dbReference type="EMBL" id="GLK06759.1"/>
    </source>
</evidence>
<name>A0A9W6M9Z7_9ACTN</name>
<dbReference type="Gene3D" id="1.10.1200.10">
    <property type="entry name" value="ACP-like"/>
    <property type="match status" value="1"/>
</dbReference>
<dbReference type="EMBL" id="BSEV01000001">
    <property type="protein sequence ID" value="GLK06759.1"/>
    <property type="molecule type" value="Genomic_DNA"/>
</dbReference>
<dbReference type="InterPro" id="IPR036736">
    <property type="entry name" value="ACP-like_sf"/>
</dbReference>
<dbReference type="SUPFAM" id="SSF47336">
    <property type="entry name" value="ACP-like"/>
    <property type="match status" value="1"/>
</dbReference>
<proteinExistence type="predicted"/>
<reference evidence="1" key="1">
    <citation type="journal article" date="2014" name="Int. J. Syst. Evol. Microbiol.">
        <title>Complete genome sequence of Corynebacterium casei LMG S-19264T (=DSM 44701T), isolated from a smear-ripened cheese.</title>
        <authorList>
            <consortium name="US DOE Joint Genome Institute (JGI-PGF)"/>
            <person name="Walter F."/>
            <person name="Albersmeier A."/>
            <person name="Kalinowski J."/>
            <person name="Ruckert C."/>
        </authorList>
    </citation>
    <scope>NUCLEOTIDE SEQUENCE</scope>
    <source>
        <strain evidence="1">VKM Ac-2007</strain>
    </source>
</reference>
<protein>
    <submittedName>
        <fullName evidence="1">Uncharacterized protein</fullName>
    </submittedName>
</protein>
<dbReference type="RefSeq" id="WP_271215356.1">
    <property type="nucleotide sequence ID" value="NZ_BAAAVD010000021.1"/>
</dbReference>
<accession>A0A9W6M9Z7</accession>
<dbReference type="Proteomes" id="UP001143474">
    <property type="component" value="Unassembled WGS sequence"/>
</dbReference>
<reference evidence="1" key="2">
    <citation type="submission" date="2023-01" db="EMBL/GenBank/DDBJ databases">
        <authorList>
            <person name="Sun Q."/>
            <person name="Evtushenko L."/>
        </authorList>
    </citation>
    <scope>NUCLEOTIDE SEQUENCE</scope>
    <source>
        <strain evidence="1">VKM Ac-2007</strain>
    </source>
</reference>
<evidence type="ECO:0000313" key="2">
    <source>
        <dbReference type="Proteomes" id="UP001143474"/>
    </source>
</evidence>
<organism evidence="1 2">
    <name type="scientific">Streptosporangium carneum</name>
    <dbReference type="NCBI Taxonomy" id="47481"/>
    <lineage>
        <taxon>Bacteria</taxon>
        <taxon>Bacillati</taxon>
        <taxon>Actinomycetota</taxon>
        <taxon>Actinomycetes</taxon>
        <taxon>Streptosporangiales</taxon>
        <taxon>Streptosporangiaceae</taxon>
        <taxon>Streptosporangium</taxon>
    </lineage>
</organism>
<gene>
    <name evidence="1" type="ORF">GCM10017600_01640</name>
</gene>
<sequence length="90" mass="9879">MSTQVSPYGEVCRVLVAMLSQDGTVRQADLSPSTPLQSPGLDSRQYINLLLSLEDLIGKELDEVTEHIELSKISTVGDPGRRSSRRSRPP</sequence>